<feature type="non-terminal residue" evidence="1">
    <location>
        <position position="1"/>
    </location>
</feature>
<gene>
    <name evidence="1" type="ORF">JTE90_025462</name>
</gene>
<keyword evidence="2" id="KW-1185">Reference proteome</keyword>
<dbReference type="Proteomes" id="UP000827092">
    <property type="component" value="Unassembled WGS sequence"/>
</dbReference>
<accession>A0AAV6UXY7</accession>
<name>A0AAV6UXY7_9ARAC</name>
<dbReference type="EMBL" id="JAFNEN010000222">
    <property type="protein sequence ID" value="KAG8189019.1"/>
    <property type="molecule type" value="Genomic_DNA"/>
</dbReference>
<reference evidence="1 2" key="1">
    <citation type="journal article" date="2022" name="Nat. Ecol. Evol.">
        <title>A masculinizing supergene underlies an exaggerated male reproductive morph in a spider.</title>
        <authorList>
            <person name="Hendrickx F."/>
            <person name="De Corte Z."/>
            <person name="Sonet G."/>
            <person name="Van Belleghem S.M."/>
            <person name="Kostlbacher S."/>
            <person name="Vangestel C."/>
        </authorList>
    </citation>
    <scope>NUCLEOTIDE SEQUENCE [LARGE SCALE GENOMIC DNA]</scope>
    <source>
        <strain evidence="1">W744_W776</strain>
    </source>
</reference>
<sequence length="117" mass="13529">CTNIDYELQRLEEKAEELNSVDKKIHMLLTDTEYDSKTSLIVKNTKTTPSQRSFSPRRKYEKDPIRPFLLCAATRELASKHMNDFPTAAPMLDKSLYMDDFVASVETEPQVITLQEK</sequence>
<protein>
    <submittedName>
        <fullName evidence="1">Uncharacterized protein</fullName>
    </submittedName>
</protein>
<evidence type="ECO:0000313" key="1">
    <source>
        <dbReference type="EMBL" id="KAG8189019.1"/>
    </source>
</evidence>
<evidence type="ECO:0000313" key="2">
    <source>
        <dbReference type="Proteomes" id="UP000827092"/>
    </source>
</evidence>
<organism evidence="1 2">
    <name type="scientific">Oedothorax gibbosus</name>
    <dbReference type="NCBI Taxonomy" id="931172"/>
    <lineage>
        <taxon>Eukaryota</taxon>
        <taxon>Metazoa</taxon>
        <taxon>Ecdysozoa</taxon>
        <taxon>Arthropoda</taxon>
        <taxon>Chelicerata</taxon>
        <taxon>Arachnida</taxon>
        <taxon>Araneae</taxon>
        <taxon>Araneomorphae</taxon>
        <taxon>Entelegynae</taxon>
        <taxon>Araneoidea</taxon>
        <taxon>Linyphiidae</taxon>
        <taxon>Erigoninae</taxon>
        <taxon>Oedothorax</taxon>
    </lineage>
</organism>
<dbReference type="AlphaFoldDB" id="A0AAV6UXY7"/>
<comment type="caution">
    <text evidence="1">The sequence shown here is derived from an EMBL/GenBank/DDBJ whole genome shotgun (WGS) entry which is preliminary data.</text>
</comment>
<proteinExistence type="predicted"/>